<keyword evidence="1" id="KW-1133">Transmembrane helix</keyword>
<accession>A0A8T2RYA3</accession>
<protein>
    <submittedName>
        <fullName evidence="2">Uncharacterized protein</fullName>
    </submittedName>
</protein>
<keyword evidence="3" id="KW-1185">Reference proteome</keyword>
<feature type="transmembrane region" description="Helical" evidence="1">
    <location>
        <begin position="81"/>
        <end position="101"/>
    </location>
</feature>
<comment type="caution">
    <text evidence="2">The sequence shown here is derived from an EMBL/GenBank/DDBJ whole genome shotgun (WGS) entry which is preliminary data.</text>
</comment>
<sequence length="142" mass="15540">MNATPRKGSRVVSACMLEGIRRVAVSLGGLCLERDGDYCLCDSGKRDAMERLKPSVSFFVLQVFTGANLSLRIIGTAYLHVSLPCLCVIHLCVISHILGLNENVVSVSVSRSKVYSIAFSHEPNLIHVQLHNSGFEVFSPHQ</sequence>
<evidence type="ECO:0000313" key="3">
    <source>
        <dbReference type="Proteomes" id="UP000825935"/>
    </source>
</evidence>
<evidence type="ECO:0000313" key="2">
    <source>
        <dbReference type="EMBL" id="KAH7300841.1"/>
    </source>
</evidence>
<keyword evidence="1" id="KW-0812">Transmembrane</keyword>
<reference evidence="2" key="1">
    <citation type="submission" date="2021-08" db="EMBL/GenBank/DDBJ databases">
        <title>WGS assembly of Ceratopteris richardii.</title>
        <authorList>
            <person name="Marchant D.B."/>
            <person name="Chen G."/>
            <person name="Jenkins J."/>
            <person name="Shu S."/>
            <person name="Leebens-Mack J."/>
            <person name="Grimwood J."/>
            <person name="Schmutz J."/>
            <person name="Soltis P."/>
            <person name="Soltis D."/>
            <person name="Chen Z.-H."/>
        </authorList>
    </citation>
    <scope>NUCLEOTIDE SEQUENCE</scope>
    <source>
        <strain evidence="2">Whitten #5841</strain>
        <tissue evidence="2">Leaf</tissue>
    </source>
</reference>
<dbReference type="EMBL" id="CM035429">
    <property type="protein sequence ID" value="KAH7300841.1"/>
    <property type="molecule type" value="Genomic_DNA"/>
</dbReference>
<gene>
    <name evidence="2" type="ORF">KP509_24G081300</name>
</gene>
<dbReference type="Proteomes" id="UP000825935">
    <property type="component" value="Chromosome 24"/>
</dbReference>
<dbReference type="AlphaFoldDB" id="A0A8T2RYA3"/>
<proteinExistence type="predicted"/>
<keyword evidence="1" id="KW-0472">Membrane</keyword>
<evidence type="ECO:0000256" key="1">
    <source>
        <dbReference type="SAM" id="Phobius"/>
    </source>
</evidence>
<organism evidence="2 3">
    <name type="scientific">Ceratopteris richardii</name>
    <name type="common">Triangle waterfern</name>
    <dbReference type="NCBI Taxonomy" id="49495"/>
    <lineage>
        <taxon>Eukaryota</taxon>
        <taxon>Viridiplantae</taxon>
        <taxon>Streptophyta</taxon>
        <taxon>Embryophyta</taxon>
        <taxon>Tracheophyta</taxon>
        <taxon>Polypodiopsida</taxon>
        <taxon>Polypodiidae</taxon>
        <taxon>Polypodiales</taxon>
        <taxon>Pteridineae</taxon>
        <taxon>Pteridaceae</taxon>
        <taxon>Parkerioideae</taxon>
        <taxon>Ceratopteris</taxon>
    </lineage>
</organism>
<name>A0A8T2RYA3_CERRI</name>